<dbReference type="RefSeq" id="WP_106717467.1">
    <property type="nucleotide sequence ID" value="NZ_JACHXT010000003.1"/>
</dbReference>
<evidence type="ECO:0000256" key="1">
    <source>
        <dbReference type="ARBA" id="ARBA00022553"/>
    </source>
</evidence>
<dbReference type="InterPro" id="IPR001789">
    <property type="entry name" value="Sig_transdc_resp-reg_receiver"/>
</dbReference>
<dbReference type="PANTHER" id="PTHR44591:SF21">
    <property type="entry name" value="TWO-COMPONENT RESPONSE REGULATOR"/>
    <property type="match status" value="1"/>
</dbReference>
<keyword evidence="5" id="KW-1185">Reference proteome</keyword>
<dbReference type="Pfam" id="PF00072">
    <property type="entry name" value="Response_reg"/>
    <property type="match status" value="1"/>
</dbReference>
<gene>
    <name evidence="4" type="ORF">CU100_15330</name>
</gene>
<dbReference type="PANTHER" id="PTHR44591">
    <property type="entry name" value="STRESS RESPONSE REGULATOR PROTEIN 1"/>
    <property type="match status" value="1"/>
</dbReference>
<dbReference type="Proteomes" id="UP000241158">
    <property type="component" value="Unassembled WGS sequence"/>
</dbReference>
<evidence type="ECO:0000259" key="3">
    <source>
        <dbReference type="PROSITE" id="PS50110"/>
    </source>
</evidence>
<dbReference type="GO" id="GO:0000160">
    <property type="term" value="P:phosphorelay signal transduction system"/>
    <property type="evidence" value="ECO:0007669"/>
    <property type="project" value="InterPro"/>
</dbReference>
<dbReference type="SMART" id="SM00448">
    <property type="entry name" value="REC"/>
    <property type="match status" value="1"/>
</dbReference>
<reference evidence="5" key="1">
    <citation type="submission" date="2017-11" db="EMBL/GenBank/DDBJ databases">
        <authorList>
            <person name="Kuznetsova I."/>
            <person name="Sazanova A."/>
            <person name="Chirak E."/>
            <person name="Safronova V."/>
            <person name="Willems A."/>
        </authorList>
    </citation>
    <scope>NUCLEOTIDE SEQUENCE [LARGE SCALE GENOMIC DNA]</scope>
    <source>
        <strain evidence="5">PEPV15</strain>
    </source>
</reference>
<evidence type="ECO:0000313" key="5">
    <source>
        <dbReference type="Proteomes" id="UP000241158"/>
    </source>
</evidence>
<feature type="domain" description="Response regulatory" evidence="3">
    <location>
        <begin position="9"/>
        <end position="124"/>
    </location>
</feature>
<protein>
    <submittedName>
        <fullName evidence="4">Response regulator</fullName>
    </submittedName>
</protein>
<evidence type="ECO:0000256" key="2">
    <source>
        <dbReference type="PROSITE-ProRule" id="PRU00169"/>
    </source>
</evidence>
<proteinExistence type="predicted"/>
<dbReference type="InterPro" id="IPR011006">
    <property type="entry name" value="CheY-like_superfamily"/>
</dbReference>
<dbReference type="PROSITE" id="PS50110">
    <property type="entry name" value="RESPONSE_REGULATORY"/>
    <property type="match status" value="1"/>
</dbReference>
<dbReference type="OrthoDB" id="7210814at2"/>
<dbReference type="Gene3D" id="3.40.50.2300">
    <property type="match status" value="1"/>
</dbReference>
<dbReference type="InterPro" id="IPR050595">
    <property type="entry name" value="Bact_response_regulator"/>
</dbReference>
<dbReference type="AlphaFoldDB" id="A0A2P7AR69"/>
<dbReference type="EMBL" id="PGGN01000003">
    <property type="protein sequence ID" value="PSH56721.1"/>
    <property type="molecule type" value="Genomic_DNA"/>
</dbReference>
<organism evidence="4 5">
    <name type="scientific">Phyllobacterium endophyticum</name>
    <dbReference type="NCBI Taxonomy" id="1149773"/>
    <lineage>
        <taxon>Bacteria</taxon>
        <taxon>Pseudomonadati</taxon>
        <taxon>Pseudomonadota</taxon>
        <taxon>Alphaproteobacteria</taxon>
        <taxon>Hyphomicrobiales</taxon>
        <taxon>Phyllobacteriaceae</taxon>
        <taxon>Phyllobacterium</taxon>
    </lineage>
</organism>
<feature type="modified residue" description="4-aspartylphosphate" evidence="2">
    <location>
        <position position="60"/>
    </location>
</feature>
<accession>A0A2P7AR69</accession>
<evidence type="ECO:0000313" key="4">
    <source>
        <dbReference type="EMBL" id="PSH56721.1"/>
    </source>
</evidence>
<keyword evidence="1 2" id="KW-0597">Phosphoprotein</keyword>
<dbReference type="SUPFAM" id="SSF52172">
    <property type="entry name" value="CheY-like"/>
    <property type="match status" value="1"/>
</dbReference>
<name>A0A2P7AR69_9HYPH</name>
<comment type="caution">
    <text evidence="4">The sequence shown here is derived from an EMBL/GenBank/DDBJ whole genome shotgun (WGS) entry which is preliminary data.</text>
</comment>
<sequence length="146" mass="15407">MSTDTNFPVLLLVEDENLLVPILEDALSDEGFNVVTAHDGNTALQELEAGATEFKAVITDIRLGTGPDGWDVGRRARELVPSMPIIYMSGDSAHDWSANGVPESVMLQKPFVGAQLITAVATLLNSASATASVEAQPLDAKKSPSS</sequence>